<dbReference type="InterPro" id="IPR053137">
    <property type="entry name" value="NLR-like"/>
</dbReference>
<reference evidence="2 3" key="1">
    <citation type="submission" date="2016-07" db="EMBL/GenBank/DDBJ databases">
        <title>Pervasive Adenine N6-methylation of Active Genes in Fungi.</title>
        <authorList>
            <consortium name="DOE Joint Genome Institute"/>
            <person name="Mondo S.J."/>
            <person name="Dannebaum R.O."/>
            <person name="Kuo R.C."/>
            <person name="Labutti K."/>
            <person name="Haridas S."/>
            <person name="Kuo A."/>
            <person name="Salamov A."/>
            <person name="Ahrendt S.R."/>
            <person name="Lipzen A."/>
            <person name="Sullivan W."/>
            <person name="Andreopoulos W.B."/>
            <person name="Clum A."/>
            <person name="Lindquist E."/>
            <person name="Daum C."/>
            <person name="Ramamoorthy G.K."/>
            <person name="Gryganskyi A."/>
            <person name="Culley D."/>
            <person name="Magnuson J.K."/>
            <person name="James T.Y."/>
            <person name="O'Malley M.A."/>
            <person name="Stajich J.E."/>
            <person name="Spatafora J.W."/>
            <person name="Visel A."/>
            <person name="Grigoriev I.V."/>
        </authorList>
    </citation>
    <scope>NUCLEOTIDE SEQUENCE [LARGE SCALE GENOMIC DNA]</scope>
    <source>
        <strain evidence="2 3">JEL800</strain>
    </source>
</reference>
<gene>
    <name evidence="2" type="ORF">BCR33DRAFT_700473</name>
</gene>
<proteinExistence type="predicted"/>
<dbReference type="PANTHER" id="PTHR46082">
    <property type="entry name" value="ATP/GTP-BINDING PROTEIN-RELATED"/>
    <property type="match status" value="1"/>
</dbReference>
<dbReference type="STRING" id="329046.A0A1Y2BV72"/>
<dbReference type="Gene3D" id="1.25.40.10">
    <property type="entry name" value="Tetratricopeptide repeat domain"/>
    <property type="match status" value="3"/>
</dbReference>
<evidence type="ECO:0000256" key="1">
    <source>
        <dbReference type="SAM" id="MobiDB-lite"/>
    </source>
</evidence>
<dbReference type="InterPro" id="IPR019734">
    <property type="entry name" value="TPR_rpt"/>
</dbReference>
<feature type="compositionally biased region" description="Basic and acidic residues" evidence="1">
    <location>
        <begin position="47"/>
        <end position="56"/>
    </location>
</feature>
<dbReference type="PANTHER" id="PTHR46082:SF6">
    <property type="entry name" value="AAA+ ATPASE DOMAIN-CONTAINING PROTEIN-RELATED"/>
    <property type="match status" value="1"/>
</dbReference>
<dbReference type="SUPFAM" id="SSF48452">
    <property type="entry name" value="TPR-like"/>
    <property type="match status" value="2"/>
</dbReference>
<dbReference type="SMART" id="SM00028">
    <property type="entry name" value="TPR"/>
    <property type="match status" value="6"/>
</dbReference>
<protein>
    <submittedName>
        <fullName evidence="2">TPR-like protein</fullName>
    </submittedName>
</protein>
<dbReference type="InterPro" id="IPR011990">
    <property type="entry name" value="TPR-like_helical_dom_sf"/>
</dbReference>
<organism evidence="2 3">
    <name type="scientific">Rhizoclosmatium globosum</name>
    <dbReference type="NCBI Taxonomy" id="329046"/>
    <lineage>
        <taxon>Eukaryota</taxon>
        <taxon>Fungi</taxon>
        <taxon>Fungi incertae sedis</taxon>
        <taxon>Chytridiomycota</taxon>
        <taxon>Chytridiomycota incertae sedis</taxon>
        <taxon>Chytridiomycetes</taxon>
        <taxon>Chytridiales</taxon>
        <taxon>Chytriomycetaceae</taxon>
        <taxon>Rhizoclosmatium</taxon>
    </lineage>
</organism>
<evidence type="ECO:0000313" key="3">
    <source>
        <dbReference type="Proteomes" id="UP000193642"/>
    </source>
</evidence>
<dbReference type="Proteomes" id="UP000193642">
    <property type="component" value="Unassembled WGS sequence"/>
</dbReference>
<dbReference type="OrthoDB" id="626167at2759"/>
<dbReference type="Pfam" id="PF13424">
    <property type="entry name" value="TPR_12"/>
    <property type="match status" value="3"/>
</dbReference>
<sequence length="541" mass="61074">MASSNQPLSLARPRVRPPLTHNGDQQPPSPLTPFPSSRTYSLNWQDPRPRSTRKPDTPTPDFDLWSKYASNLASTGKLTQAEETYLSCIKQMRSCLGPDHEHTLLVMRTLADVYTRMRKYESAEQLYSECAERGRRSLGREHPATLEALAGVAEVYVATRRYEKAESVWMHLIPSMKKVFGESAEKTLVQMRRLETSTSLFNDGQHLLAEKSFLSLIDHMKLYFGANHERVLNASRTLAEMYVKTKNWERAEEVYSECAEVSRHKLGREHPTTLDALAGLAQVYISSERYENAVTVFQYLIPFMATTFGEVSPQTQAQVEKYYQAIGSIIRLDTAVSSTTTTVSESESEVPPPPDFQVWNQYSMGLMKNGDFTRAEDSFFACLTEMKVYLGPDNEDTLSVSRNLAGLYVQAKNWEKAEALYSDCLERSRRTRGNENPGALDAQAGIAEVYVATNRLEKAVAVWQHLIPSMARVFGAASDKTLTQMKGLARVYVALNQVAEADDVYSELLEVMRTADQKGEEFFTILKELAEVRIKNGQYEP</sequence>
<feature type="compositionally biased region" description="Polar residues" evidence="1">
    <location>
        <begin position="34"/>
        <end position="44"/>
    </location>
</feature>
<keyword evidence="3" id="KW-1185">Reference proteome</keyword>
<accession>A0A1Y2BV72</accession>
<dbReference type="AlphaFoldDB" id="A0A1Y2BV72"/>
<feature type="region of interest" description="Disordered" evidence="1">
    <location>
        <begin position="1"/>
        <end position="62"/>
    </location>
</feature>
<comment type="caution">
    <text evidence="2">The sequence shown here is derived from an EMBL/GenBank/DDBJ whole genome shotgun (WGS) entry which is preliminary data.</text>
</comment>
<dbReference type="EMBL" id="MCGO01000043">
    <property type="protein sequence ID" value="ORY38633.1"/>
    <property type="molecule type" value="Genomic_DNA"/>
</dbReference>
<evidence type="ECO:0000313" key="2">
    <source>
        <dbReference type="EMBL" id="ORY38633.1"/>
    </source>
</evidence>
<name>A0A1Y2BV72_9FUNG</name>